<name>A0A7W7DDD0_9ACTN</name>
<evidence type="ECO:0000256" key="1">
    <source>
        <dbReference type="ARBA" id="ARBA00022448"/>
    </source>
</evidence>
<evidence type="ECO:0000313" key="3">
    <source>
        <dbReference type="EMBL" id="MBB4704479.1"/>
    </source>
</evidence>
<evidence type="ECO:0000259" key="2">
    <source>
        <dbReference type="Pfam" id="PF00005"/>
    </source>
</evidence>
<keyword evidence="4" id="KW-1185">Reference proteome</keyword>
<comment type="caution">
    <text evidence="3">The sequence shown here is derived from an EMBL/GenBank/DDBJ whole genome shotgun (WGS) entry which is preliminary data.</text>
</comment>
<accession>A0A7W7DDD0</accession>
<dbReference type="Pfam" id="PF00005">
    <property type="entry name" value="ABC_tran"/>
    <property type="match status" value="1"/>
</dbReference>
<protein>
    <submittedName>
        <fullName evidence="3">ABC-type nitrate/sulfonate/bicarbonate transport system ATPase subunit</fullName>
    </submittedName>
</protein>
<gene>
    <name evidence="3" type="ORF">BJ982_006023</name>
</gene>
<dbReference type="Proteomes" id="UP000542210">
    <property type="component" value="Unassembled WGS sequence"/>
</dbReference>
<sequence>MLRERQEEVAGVLELVGLTAFADAYPSRLSGGMAQRAALSRAQVNRPEVLLLDRVVVR</sequence>
<dbReference type="InterPro" id="IPR003439">
    <property type="entry name" value="ABC_transporter-like_ATP-bd"/>
</dbReference>
<organism evidence="3 4">
    <name type="scientific">Sphaerisporangium siamense</name>
    <dbReference type="NCBI Taxonomy" id="795645"/>
    <lineage>
        <taxon>Bacteria</taxon>
        <taxon>Bacillati</taxon>
        <taxon>Actinomycetota</taxon>
        <taxon>Actinomycetes</taxon>
        <taxon>Streptosporangiales</taxon>
        <taxon>Streptosporangiaceae</taxon>
        <taxon>Sphaerisporangium</taxon>
    </lineage>
</organism>
<dbReference type="InterPro" id="IPR050093">
    <property type="entry name" value="ABC_SmlMolc_Importer"/>
</dbReference>
<feature type="domain" description="ABC transporter" evidence="2">
    <location>
        <begin position="5"/>
        <end position="53"/>
    </location>
</feature>
<reference evidence="3 4" key="1">
    <citation type="submission" date="2020-08" db="EMBL/GenBank/DDBJ databases">
        <title>Sequencing the genomes of 1000 actinobacteria strains.</title>
        <authorList>
            <person name="Klenk H.-P."/>
        </authorList>
    </citation>
    <scope>NUCLEOTIDE SEQUENCE [LARGE SCALE GENOMIC DNA]</scope>
    <source>
        <strain evidence="3 4">DSM 45784</strain>
    </source>
</reference>
<dbReference type="InterPro" id="IPR027417">
    <property type="entry name" value="P-loop_NTPase"/>
</dbReference>
<dbReference type="Gene3D" id="3.40.50.300">
    <property type="entry name" value="P-loop containing nucleotide triphosphate hydrolases"/>
    <property type="match status" value="1"/>
</dbReference>
<dbReference type="PANTHER" id="PTHR42781">
    <property type="entry name" value="SPERMIDINE/PUTRESCINE IMPORT ATP-BINDING PROTEIN POTA"/>
    <property type="match status" value="1"/>
</dbReference>
<keyword evidence="1" id="KW-0813">Transport</keyword>
<dbReference type="SUPFAM" id="SSF52540">
    <property type="entry name" value="P-loop containing nucleoside triphosphate hydrolases"/>
    <property type="match status" value="1"/>
</dbReference>
<dbReference type="GO" id="GO:0005524">
    <property type="term" value="F:ATP binding"/>
    <property type="evidence" value="ECO:0007669"/>
    <property type="project" value="InterPro"/>
</dbReference>
<dbReference type="GO" id="GO:0016887">
    <property type="term" value="F:ATP hydrolysis activity"/>
    <property type="evidence" value="ECO:0007669"/>
    <property type="project" value="InterPro"/>
</dbReference>
<dbReference type="PANTHER" id="PTHR42781:SF8">
    <property type="entry name" value="BICARBONATE TRANSPORT ATP-BINDING PROTEIN CMPC"/>
    <property type="match status" value="1"/>
</dbReference>
<evidence type="ECO:0000313" key="4">
    <source>
        <dbReference type="Proteomes" id="UP000542210"/>
    </source>
</evidence>
<proteinExistence type="predicted"/>
<dbReference type="AlphaFoldDB" id="A0A7W7DDD0"/>
<dbReference type="EMBL" id="JACHND010000001">
    <property type="protein sequence ID" value="MBB4704479.1"/>
    <property type="molecule type" value="Genomic_DNA"/>
</dbReference>